<dbReference type="VEuPathDB" id="TriTrypDB:TCDM_07218"/>
<organism evidence="4 5">
    <name type="scientific">Trypanosoma cruzi</name>
    <dbReference type="NCBI Taxonomy" id="5693"/>
    <lineage>
        <taxon>Eukaryota</taxon>
        <taxon>Discoba</taxon>
        <taxon>Euglenozoa</taxon>
        <taxon>Kinetoplastea</taxon>
        <taxon>Metakinetoplastina</taxon>
        <taxon>Trypanosomatida</taxon>
        <taxon>Trypanosomatidae</taxon>
        <taxon>Trypanosoma</taxon>
        <taxon>Schizotrypanum</taxon>
    </lineage>
</organism>
<dbReference type="EMBL" id="PRFA01000032">
    <property type="protein sequence ID" value="PWU93275.1"/>
    <property type="molecule type" value="Genomic_DNA"/>
</dbReference>
<comment type="similarity">
    <text evidence="1">Belongs to the AB hydrolase superfamily. AB hydrolase 2 family.</text>
</comment>
<evidence type="ECO:0000256" key="1">
    <source>
        <dbReference type="ARBA" id="ARBA00006499"/>
    </source>
</evidence>
<dbReference type="Gene3D" id="3.40.50.1820">
    <property type="entry name" value="alpha/beta hydrolase"/>
    <property type="match status" value="1"/>
</dbReference>
<dbReference type="PANTHER" id="PTHR10655">
    <property type="entry name" value="LYSOPHOSPHOLIPASE-RELATED"/>
    <property type="match status" value="1"/>
</dbReference>
<dbReference type="InterPro" id="IPR003140">
    <property type="entry name" value="PLipase/COase/thioEstase"/>
</dbReference>
<evidence type="ECO:0000313" key="5">
    <source>
        <dbReference type="Proteomes" id="UP000246121"/>
    </source>
</evidence>
<sequence>MIGTPIENLTVSQIKEELRTFYGIRDFSDVVELKDLQAKLTTTRNSQLITHGLQYGPLLQVGNRKNPNGVVTLLHGLGDSAHGWEPVAHELAGSLPHLLFLLPTAPVRPVTINGGMSMNAWYDIKEISAATAVSRQDGETVMISADYVKSLAYTTTQRYCIPKNRVVYAGFSQGAAVSLAAGITSRIAPAGVAVLSGYLAGGNVVLSRLCNKEIPILMCHGTEDGIVPFEAAQQTKKALEAAGVASITLKSYRMEHSSHPDEIRDVVSFLKKVLPAIESKA</sequence>
<dbReference type="GO" id="GO:0005737">
    <property type="term" value="C:cytoplasm"/>
    <property type="evidence" value="ECO:0007669"/>
    <property type="project" value="TreeGrafter"/>
</dbReference>
<evidence type="ECO:0000313" key="4">
    <source>
        <dbReference type="EMBL" id="PWU93275.1"/>
    </source>
</evidence>
<dbReference type="VEuPathDB" id="TriTrypDB:TcYC6_0083450"/>
<evidence type="ECO:0000256" key="2">
    <source>
        <dbReference type="ARBA" id="ARBA00022801"/>
    </source>
</evidence>
<accession>A0A2V2V9U5</accession>
<dbReference type="Pfam" id="PF02230">
    <property type="entry name" value="Abhydrolase_2"/>
    <property type="match status" value="1"/>
</dbReference>
<dbReference type="GO" id="GO:0008474">
    <property type="term" value="F:palmitoyl-(protein) hydrolase activity"/>
    <property type="evidence" value="ECO:0007669"/>
    <property type="project" value="TreeGrafter"/>
</dbReference>
<dbReference type="VEuPathDB" id="TriTrypDB:TcCLB.506797.70"/>
<dbReference type="VEuPathDB" id="TriTrypDB:TCSYLVIO_001324"/>
<dbReference type="VEuPathDB" id="TriTrypDB:TcBrA4_0010540"/>
<reference evidence="4 5" key="1">
    <citation type="journal article" date="2018" name="Microb. Genom.">
        <title>Expanding an expanded genome: long-read sequencing of Trypanosoma cruzi.</title>
        <authorList>
            <person name="Berna L."/>
            <person name="Rodriguez M."/>
            <person name="Chiribao M.L."/>
            <person name="Parodi-Talice A."/>
            <person name="Pita S."/>
            <person name="Rijo G."/>
            <person name="Alvarez-Valin F."/>
            <person name="Robello C."/>
        </authorList>
    </citation>
    <scope>NUCLEOTIDE SEQUENCE [LARGE SCALE GENOMIC DNA]</scope>
    <source>
        <strain evidence="4 5">Dm28c</strain>
    </source>
</reference>
<dbReference type="InterPro" id="IPR029058">
    <property type="entry name" value="AB_hydrolase_fold"/>
</dbReference>
<dbReference type="VEuPathDB" id="TriTrypDB:TcCL_NonESM09285"/>
<dbReference type="GO" id="GO:0052689">
    <property type="term" value="F:carboxylic ester hydrolase activity"/>
    <property type="evidence" value="ECO:0007669"/>
    <property type="project" value="TreeGrafter"/>
</dbReference>
<dbReference type="VEuPathDB" id="TriTrypDB:ECC02_004164"/>
<dbReference type="AlphaFoldDB" id="A0A2V2V9U5"/>
<dbReference type="VEuPathDB" id="TriTrypDB:C3747_42g218"/>
<feature type="domain" description="Phospholipase/carboxylesterase/thioesterase" evidence="3">
    <location>
        <begin position="64"/>
        <end position="273"/>
    </location>
</feature>
<dbReference type="VEuPathDB" id="TriTrypDB:C4B63_32g268"/>
<dbReference type="InterPro" id="IPR050565">
    <property type="entry name" value="LYPA1-2/EST-like"/>
</dbReference>
<dbReference type="VEuPathDB" id="TriTrypDB:TcG_05556"/>
<dbReference type="VEuPathDB" id="TriTrypDB:BCY84_05056"/>
<proteinExistence type="inferred from homology"/>
<dbReference type="PANTHER" id="PTHR10655:SF17">
    <property type="entry name" value="LYSOPHOSPHOLIPASE-LIKE PROTEIN 1"/>
    <property type="match status" value="1"/>
</dbReference>
<comment type="caution">
    <text evidence="4">The sequence shown here is derived from an EMBL/GenBank/DDBJ whole genome shotgun (WGS) entry which is preliminary data.</text>
</comment>
<protein>
    <submittedName>
        <fullName evidence="4">Putative lysophospholipase</fullName>
    </submittedName>
</protein>
<dbReference type="SUPFAM" id="SSF53474">
    <property type="entry name" value="alpha/beta-Hydrolases"/>
    <property type="match status" value="1"/>
</dbReference>
<dbReference type="Proteomes" id="UP000246121">
    <property type="component" value="Unassembled WGS sequence"/>
</dbReference>
<keyword evidence="2" id="KW-0378">Hydrolase</keyword>
<dbReference type="VEuPathDB" id="TriTrypDB:TcCLB.511907.50"/>
<evidence type="ECO:0000259" key="3">
    <source>
        <dbReference type="Pfam" id="PF02230"/>
    </source>
</evidence>
<dbReference type="VEuPathDB" id="TriTrypDB:Tc_MARK_186"/>
<gene>
    <name evidence="4" type="ORF">C4B63_32g268</name>
</gene>
<name>A0A2V2V9U5_TRYCR</name>
<dbReference type="OrthoDB" id="2418081at2759"/>